<evidence type="ECO:0000313" key="1">
    <source>
        <dbReference type="EMBL" id="MCZ3366861.1"/>
    </source>
</evidence>
<gene>
    <name evidence="2" type="ORF">O3H35_15180</name>
    <name evidence="1" type="ORF">O3H54_13315</name>
</gene>
<dbReference type="EMBL" id="JAPVES010000030">
    <property type="protein sequence ID" value="MCZ3373992.1"/>
    <property type="molecule type" value="Genomic_DNA"/>
</dbReference>
<comment type="caution">
    <text evidence="1">The sequence shown here is derived from an EMBL/GenBank/DDBJ whole genome shotgun (WGS) entry which is preliminary data.</text>
</comment>
<dbReference type="Proteomes" id="UP001068021">
    <property type="component" value="Unassembled WGS sequence"/>
</dbReference>
<organism evidence="1 3">
    <name type="scientific">Methanobacterium veterum</name>
    <dbReference type="NCBI Taxonomy" id="408577"/>
    <lineage>
        <taxon>Archaea</taxon>
        <taxon>Methanobacteriati</taxon>
        <taxon>Methanobacteriota</taxon>
        <taxon>Methanomada group</taxon>
        <taxon>Methanobacteria</taxon>
        <taxon>Methanobacteriales</taxon>
        <taxon>Methanobacteriaceae</taxon>
        <taxon>Methanobacterium</taxon>
    </lineage>
</organism>
<keyword evidence="3" id="KW-1185">Reference proteome</keyword>
<dbReference type="RefSeq" id="WP_048080762.1">
    <property type="nucleotide sequence ID" value="NZ_JAPVER010000020.1"/>
</dbReference>
<name>A0A9E4ZZC2_9EURY</name>
<dbReference type="AlphaFoldDB" id="A0A9E4ZZC2"/>
<proteinExistence type="predicted"/>
<sequence length="231" mass="25298">MKKTLVIIGIVVIIVAVMVGSLNTASSIKHFTLGSDNKGFVTKTIYDHSGSSTKKIAIVTGMHPREISAKMVVPEVITDYAKSHKVEVVSYQVTVTANPDIFVTGRHNGESLVAKYVIPDIKKSNYELVIICHNHEKGYGNDSYYIATPTMDSQSITLAESVHNLLPDFNYYQRDADSKAQSSSITTVDDPIVATGTPVFVYEIPEWLDNSNVYSNSNKLIDACFKSIGAT</sequence>
<dbReference type="Proteomes" id="UP001074446">
    <property type="component" value="Unassembled WGS sequence"/>
</dbReference>
<evidence type="ECO:0000313" key="2">
    <source>
        <dbReference type="EMBL" id="MCZ3373992.1"/>
    </source>
</evidence>
<protein>
    <submittedName>
        <fullName evidence="1">Uncharacterized protein</fullName>
    </submittedName>
</protein>
<dbReference type="EMBL" id="JAPVER010000020">
    <property type="protein sequence ID" value="MCZ3366861.1"/>
    <property type="molecule type" value="Genomic_DNA"/>
</dbReference>
<reference evidence="1" key="1">
    <citation type="submission" date="2022-12" db="EMBL/GenBank/DDBJ databases">
        <title>Reclassification of two methanogenic archaea species isolated from the Kolyma lowland permafrost.</title>
        <authorList>
            <person name="Trubitsyn V.E."/>
            <person name="Rivkina E.M."/>
            <person name="Shcherbakova V.A."/>
        </authorList>
    </citation>
    <scope>NUCLEOTIDE SEQUENCE</scope>
    <source>
        <strain evidence="1">M2</strain>
        <strain evidence="2">MK4</strain>
    </source>
</reference>
<accession>A0A9E4ZZC2</accession>
<evidence type="ECO:0000313" key="3">
    <source>
        <dbReference type="Proteomes" id="UP001068021"/>
    </source>
</evidence>
<dbReference type="SUPFAM" id="SSF53187">
    <property type="entry name" value="Zn-dependent exopeptidases"/>
    <property type="match status" value="1"/>
</dbReference>